<comment type="caution">
    <text evidence="1">The sequence shown here is derived from an EMBL/GenBank/DDBJ whole genome shotgun (WGS) entry which is preliminary data.</text>
</comment>
<gene>
    <name evidence="1" type="ORF">DERP_000313</name>
</gene>
<dbReference type="Proteomes" id="UP000887458">
    <property type="component" value="Unassembled WGS sequence"/>
</dbReference>
<dbReference type="EMBL" id="NJHN03000095">
    <property type="protein sequence ID" value="KAH9415820.1"/>
    <property type="molecule type" value="Genomic_DNA"/>
</dbReference>
<accession>A0ABQ8IZT4</accession>
<name>A0ABQ8IZT4_DERPT</name>
<organism evidence="1 2">
    <name type="scientific">Dermatophagoides pteronyssinus</name>
    <name type="common">European house dust mite</name>
    <dbReference type="NCBI Taxonomy" id="6956"/>
    <lineage>
        <taxon>Eukaryota</taxon>
        <taxon>Metazoa</taxon>
        <taxon>Ecdysozoa</taxon>
        <taxon>Arthropoda</taxon>
        <taxon>Chelicerata</taxon>
        <taxon>Arachnida</taxon>
        <taxon>Acari</taxon>
        <taxon>Acariformes</taxon>
        <taxon>Sarcoptiformes</taxon>
        <taxon>Astigmata</taxon>
        <taxon>Psoroptidia</taxon>
        <taxon>Analgoidea</taxon>
        <taxon>Pyroglyphidae</taxon>
        <taxon>Dermatophagoidinae</taxon>
        <taxon>Dermatophagoides</taxon>
    </lineage>
</organism>
<protein>
    <submittedName>
        <fullName evidence="1">Uncharacterized protein</fullName>
    </submittedName>
</protein>
<reference evidence="1 2" key="1">
    <citation type="journal article" date="2018" name="J. Allergy Clin. Immunol.">
        <title>High-quality assembly of Dermatophagoides pteronyssinus genome and transcriptome reveals a wide range of novel allergens.</title>
        <authorList>
            <person name="Liu X.Y."/>
            <person name="Yang K.Y."/>
            <person name="Wang M.Q."/>
            <person name="Kwok J.S."/>
            <person name="Zeng X."/>
            <person name="Yang Z."/>
            <person name="Xiao X.J."/>
            <person name="Lau C.P."/>
            <person name="Li Y."/>
            <person name="Huang Z.M."/>
            <person name="Ba J.G."/>
            <person name="Yim A.K."/>
            <person name="Ouyang C.Y."/>
            <person name="Ngai S.M."/>
            <person name="Chan T.F."/>
            <person name="Leung E.L."/>
            <person name="Liu L."/>
            <person name="Liu Z.G."/>
            <person name="Tsui S.K."/>
        </authorList>
    </citation>
    <scope>NUCLEOTIDE SEQUENCE [LARGE SCALE GENOMIC DNA]</scope>
    <source>
        <strain evidence="1">Derp</strain>
    </source>
</reference>
<evidence type="ECO:0000313" key="2">
    <source>
        <dbReference type="Proteomes" id="UP000887458"/>
    </source>
</evidence>
<sequence length="60" mass="6815">MFYILDSSWIGNPSLLDCVLIIPSLKQMNGRYSLISDQATCIITTIPHHLISNSFFFIPQ</sequence>
<evidence type="ECO:0000313" key="1">
    <source>
        <dbReference type="EMBL" id="KAH9415820.1"/>
    </source>
</evidence>
<proteinExistence type="predicted"/>
<keyword evidence="2" id="KW-1185">Reference proteome</keyword>
<reference evidence="1 2" key="2">
    <citation type="journal article" date="2022" name="Mol. Biol. Evol.">
        <title>Comparative Genomics Reveals Insights into the Divergent Evolution of Astigmatic Mites and Household Pest Adaptations.</title>
        <authorList>
            <person name="Xiong Q."/>
            <person name="Wan A.T."/>
            <person name="Liu X."/>
            <person name="Fung C.S."/>
            <person name="Xiao X."/>
            <person name="Malainual N."/>
            <person name="Hou J."/>
            <person name="Wang L."/>
            <person name="Wang M."/>
            <person name="Yang K.Y."/>
            <person name="Cui Y."/>
            <person name="Leung E.L."/>
            <person name="Nong W."/>
            <person name="Shin S.K."/>
            <person name="Au S.W."/>
            <person name="Jeong K.Y."/>
            <person name="Chew F.T."/>
            <person name="Hui J.H."/>
            <person name="Leung T.F."/>
            <person name="Tungtrongchitr A."/>
            <person name="Zhong N."/>
            <person name="Liu Z."/>
            <person name="Tsui S.K."/>
        </authorList>
    </citation>
    <scope>NUCLEOTIDE SEQUENCE [LARGE SCALE GENOMIC DNA]</scope>
    <source>
        <strain evidence="1">Derp</strain>
    </source>
</reference>